<dbReference type="PANTHER" id="PTHR15004">
    <property type="entry name" value="GLUTAMYL-TRNA(GLN) AMIDOTRANSFERASE SUBUNIT C, MITOCHONDRIAL"/>
    <property type="match status" value="1"/>
</dbReference>
<evidence type="ECO:0000313" key="3">
    <source>
        <dbReference type="Proteomes" id="UP000776983"/>
    </source>
</evidence>
<accession>A0ABS8CCD4</accession>
<dbReference type="EC" id="6.3.5.-" evidence="1"/>
<evidence type="ECO:0000256" key="1">
    <source>
        <dbReference type="HAMAP-Rule" id="MF_00122"/>
    </source>
</evidence>
<comment type="similarity">
    <text evidence="1">Belongs to the GatC family.</text>
</comment>
<dbReference type="Proteomes" id="UP000776983">
    <property type="component" value="Unassembled WGS sequence"/>
</dbReference>
<dbReference type="RefSeq" id="WP_226954074.1">
    <property type="nucleotide sequence ID" value="NZ_JACDXW010000003.1"/>
</dbReference>
<dbReference type="EMBL" id="JACDXW010000003">
    <property type="protein sequence ID" value="MCB5363701.1"/>
    <property type="molecule type" value="Genomic_DNA"/>
</dbReference>
<keyword evidence="1" id="KW-0067">ATP-binding</keyword>
<dbReference type="NCBIfam" id="TIGR00135">
    <property type="entry name" value="gatC"/>
    <property type="match status" value="1"/>
</dbReference>
<proteinExistence type="inferred from homology"/>
<reference evidence="2 3" key="1">
    <citation type="submission" date="2020-07" db="EMBL/GenBank/DDBJ databases">
        <title>Pusillimonas sp. nov., isolated from poultry manure in Taiwan.</title>
        <authorList>
            <person name="Lin S.-Y."/>
            <person name="Tang Y.-S."/>
            <person name="Young C.-C."/>
        </authorList>
    </citation>
    <scope>NUCLEOTIDE SEQUENCE [LARGE SCALE GENOMIC DNA]</scope>
    <source>
        <strain evidence="2 3">CC-YST705</strain>
    </source>
</reference>
<evidence type="ECO:0000313" key="2">
    <source>
        <dbReference type="EMBL" id="MCB5363701.1"/>
    </source>
</evidence>
<dbReference type="InterPro" id="IPR036113">
    <property type="entry name" value="Asp/Glu-ADT_sf_sub_c"/>
</dbReference>
<organism evidence="2 3">
    <name type="scientific">Mesopusillimonas faecipullorum</name>
    <dbReference type="NCBI Taxonomy" id="2755040"/>
    <lineage>
        <taxon>Bacteria</taxon>
        <taxon>Pseudomonadati</taxon>
        <taxon>Pseudomonadota</taxon>
        <taxon>Betaproteobacteria</taxon>
        <taxon>Burkholderiales</taxon>
        <taxon>Alcaligenaceae</taxon>
        <taxon>Mesopusillimonas</taxon>
    </lineage>
</organism>
<comment type="catalytic activity">
    <reaction evidence="1">
        <text>L-aspartyl-tRNA(Asn) + L-glutamine + ATP + H2O = L-asparaginyl-tRNA(Asn) + L-glutamate + ADP + phosphate + 2 H(+)</text>
        <dbReference type="Rhea" id="RHEA:14513"/>
        <dbReference type="Rhea" id="RHEA-COMP:9674"/>
        <dbReference type="Rhea" id="RHEA-COMP:9677"/>
        <dbReference type="ChEBI" id="CHEBI:15377"/>
        <dbReference type="ChEBI" id="CHEBI:15378"/>
        <dbReference type="ChEBI" id="CHEBI:29985"/>
        <dbReference type="ChEBI" id="CHEBI:30616"/>
        <dbReference type="ChEBI" id="CHEBI:43474"/>
        <dbReference type="ChEBI" id="CHEBI:58359"/>
        <dbReference type="ChEBI" id="CHEBI:78515"/>
        <dbReference type="ChEBI" id="CHEBI:78516"/>
        <dbReference type="ChEBI" id="CHEBI:456216"/>
    </reaction>
</comment>
<comment type="caution">
    <text evidence="2">The sequence shown here is derived from an EMBL/GenBank/DDBJ whole genome shotgun (WGS) entry which is preliminary data.</text>
</comment>
<comment type="function">
    <text evidence="1">Allows the formation of correctly charged Asn-tRNA(Asn) or Gln-tRNA(Gln) through the transamidation of misacylated Asp-tRNA(Asn) or Glu-tRNA(Gln) in organisms which lack either or both of asparaginyl-tRNA or glutaminyl-tRNA synthetases. The reaction takes place in the presence of glutamine and ATP through an activated phospho-Asp-tRNA(Asn) or phospho-Glu-tRNA(Gln).</text>
</comment>
<dbReference type="Pfam" id="PF02686">
    <property type="entry name" value="GatC"/>
    <property type="match status" value="1"/>
</dbReference>
<gene>
    <name evidence="1 2" type="primary">gatC</name>
    <name evidence="2" type="ORF">H0484_08055</name>
</gene>
<dbReference type="Gene3D" id="1.10.20.60">
    <property type="entry name" value="Glu-tRNAGln amidotransferase C subunit, N-terminal domain"/>
    <property type="match status" value="1"/>
</dbReference>
<keyword evidence="1" id="KW-0648">Protein biosynthesis</keyword>
<comment type="catalytic activity">
    <reaction evidence="1">
        <text>L-glutamyl-tRNA(Gln) + L-glutamine + ATP + H2O = L-glutaminyl-tRNA(Gln) + L-glutamate + ADP + phosphate + H(+)</text>
        <dbReference type="Rhea" id="RHEA:17521"/>
        <dbReference type="Rhea" id="RHEA-COMP:9681"/>
        <dbReference type="Rhea" id="RHEA-COMP:9684"/>
        <dbReference type="ChEBI" id="CHEBI:15377"/>
        <dbReference type="ChEBI" id="CHEBI:15378"/>
        <dbReference type="ChEBI" id="CHEBI:29985"/>
        <dbReference type="ChEBI" id="CHEBI:30616"/>
        <dbReference type="ChEBI" id="CHEBI:43474"/>
        <dbReference type="ChEBI" id="CHEBI:58359"/>
        <dbReference type="ChEBI" id="CHEBI:78520"/>
        <dbReference type="ChEBI" id="CHEBI:78521"/>
        <dbReference type="ChEBI" id="CHEBI:456216"/>
    </reaction>
</comment>
<dbReference type="SUPFAM" id="SSF141000">
    <property type="entry name" value="Glu-tRNAGln amidotransferase C subunit"/>
    <property type="match status" value="1"/>
</dbReference>
<dbReference type="PANTHER" id="PTHR15004:SF0">
    <property type="entry name" value="GLUTAMYL-TRNA(GLN) AMIDOTRANSFERASE SUBUNIT C, MITOCHONDRIAL"/>
    <property type="match status" value="1"/>
</dbReference>
<keyword evidence="1" id="KW-0547">Nucleotide-binding</keyword>
<keyword evidence="3" id="KW-1185">Reference proteome</keyword>
<dbReference type="InterPro" id="IPR003837">
    <property type="entry name" value="GatC"/>
</dbReference>
<protein>
    <recommendedName>
        <fullName evidence="1">Aspartyl/glutamyl-tRNA(Asn/Gln) amidotransferase subunit C</fullName>
        <shortName evidence="1">Asp/Glu-ADT subunit C</shortName>
        <ecNumber evidence="1">6.3.5.-</ecNumber>
    </recommendedName>
</protein>
<keyword evidence="1" id="KW-0436">Ligase</keyword>
<dbReference type="HAMAP" id="MF_00122">
    <property type="entry name" value="GatC"/>
    <property type="match status" value="1"/>
</dbReference>
<name>A0ABS8CCD4_9BURK</name>
<sequence length="102" mass="11081">MTISEQDIARIAKLANIALTDEDARHAQQDLDGMLSLIARLQAVDTQGVEPLAHPLSIIEDVTLRLRDDQAVPASDEPQRAKLMANAPAQTEGLFLVPTVIE</sequence>
<comment type="subunit">
    <text evidence="1">Heterotrimer of A, B and C subunits.</text>
</comment>